<dbReference type="PANTHER" id="PTHR21237:SF23">
    <property type="entry name" value="GRPE PROTEIN HOMOLOG, MITOCHONDRIAL"/>
    <property type="match status" value="1"/>
</dbReference>
<proteinExistence type="inferred from homology"/>
<dbReference type="Gene3D" id="3.90.20.20">
    <property type="match status" value="1"/>
</dbReference>
<dbReference type="PANTHER" id="PTHR21237">
    <property type="entry name" value="GRPE PROTEIN"/>
    <property type="match status" value="1"/>
</dbReference>
<evidence type="ECO:0000256" key="2">
    <source>
        <dbReference type="ARBA" id="ARBA00023186"/>
    </source>
</evidence>
<dbReference type="InterPro" id="IPR009012">
    <property type="entry name" value="GrpE_head"/>
</dbReference>
<dbReference type="RefSeq" id="WP_202896513.1">
    <property type="nucleotide sequence ID" value="NZ_BAABJL010000185.1"/>
</dbReference>
<comment type="similarity">
    <text evidence="1 3 5">Belongs to the GrpE family.</text>
</comment>
<protein>
    <recommendedName>
        <fullName evidence="3 4">Protein GrpE</fullName>
    </recommendedName>
    <alternativeName>
        <fullName evidence="3">HSP-70 cofactor</fullName>
    </alternativeName>
</protein>
<comment type="caution">
    <text evidence="7">The sequence shown here is derived from an EMBL/GenBank/DDBJ whole genome shotgun (WGS) entry which is preliminary data.</text>
</comment>
<dbReference type="PRINTS" id="PR00773">
    <property type="entry name" value="GRPEPROTEIN"/>
</dbReference>
<evidence type="ECO:0000256" key="3">
    <source>
        <dbReference type="HAMAP-Rule" id="MF_01151"/>
    </source>
</evidence>
<keyword evidence="2 3" id="KW-0143">Chaperone</keyword>
<dbReference type="GO" id="GO:0051082">
    <property type="term" value="F:unfolded protein binding"/>
    <property type="evidence" value="ECO:0007669"/>
    <property type="project" value="TreeGrafter"/>
</dbReference>
<accession>A0A927RDI3</accession>
<dbReference type="AlphaFoldDB" id="A0A927RDI3"/>
<evidence type="ECO:0000256" key="1">
    <source>
        <dbReference type="ARBA" id="ARBA00009054"/>
    </source>
</evidence>
<dbReference type="CDD" id="cd00446">
    <property type="entry name" value="GrpE"/>
    <property type="match status" value="1"/>
</dbReference>
<evidence type="ECO:0000313" key="7">
    <source>
        <dbReference type="EMBL" id="MBE1608175.1"/>
    </source>
</evidence>
<gene>
    <name evidence="3" type="primary">grpE</name>
    <name evidence="7" type="ORF">HEB94_005023</name>
</gene>
<sequence length="184" mass="20277">MAEPSRTHGTQAAPDEHAVPEQAPNEAPKEEAATAKVAELEERVRFLEDQWRRALADLDNVRKQIARDLDRARTDERTSLASQWLPVIDNLDRALAHAQAEPTALVEGVRAIRDQAVAILSSLGFPRREAQPGERFDPVRHEAVATKPNTEAPEGTVVDVVLPGYGDDERQLRPTGVVVAKKSE</sequence>
<comment type="subunit">
    <text evidence="3">Homodimer.</text>
</comment>
<dbReference type="SUPFAM" id="SSF51064">
    <property type="entry name" value="Head domain of nucleotide exchange factor GrpE"/>
    <property type="match status" value="1"/>
</dbReference>
<comment type="subcellular location">
    <subcellularLocation>
        <location evidence="3">Cytoplasm</location>
    </subcellularLocation>
</comment>
<keyword evidence="3 4" id="KW-0346">Stress response</keyword>
<evidence type="ECO:0000313" key="8">
    <source>
        <dbReference type="Proteomes" id="UP000638648"/>
    </source>
</evidence>
<dbReference type="GO" id="GO:0006457">
    <property type="term" value="P:protein folding"/>
    <property type="evidence" value="ECO:0007669"/>
    <property type="project" value="InterPro"/>
</dbReference>
<evidence type="ECO:0000256" key="6">
    <source>
        <dbReference type="SAM" id="MobiDB-lite"/>
    </source>
</evidence>
<dbReference type="InterPro" id="IPR013805">
    <property type="entry name" value="GrpE_CC"/>
</dbReference>
<keyword evidence="3" id="KW-0963">Cytoplasm</keyword>
<dbReference type="SUPFAM" id="SSF58014">
    <property type="entry name" value="Coiled-coil domain of nucleotide exchange factor GrpE"/>
    <property type="match status" value="1"/>
</dbReference>
<dbReference type="GO" id="GO:0042803">
    <property type="term" value="F:protein homodimerization activity"/>
    <property type="evidence" value="ECO:0007669"/>
    <property type="project" value="InterPro"/>
</dbReference>
<evidence type="ECO:0000256" key="5">
    <source>
        <dbReference type="RuleBase" id="RU004478"/>
    </source>
</evidence>
<dbReference type="GO" id="GO:0005737">
    <property type="term" value="C:cytoplasm"/>
    <property type="evidence" value="ECO:0007669"/>
    <property type="project" value="UniProtKB-SubCell"/>
</dbReference>
<comment type="function">
    <text evidence="3 4">Participates actively in the response to hyperosmotic and heat shock by preventing the aggregation of stress-denatured proteins, in association with DnaK and GrpE. It is the nucleotide exchange factor for DnaK and may function as a thermosensor. Unfolded proteins bind initially to DnaJ; upon interaction with the DnaJ-bound protein, DnaK hydrolyzes its bound ATP, resulting in the formation of a stable complex. GrpE releases ADP from DnaK; ATP binding to DnaK triggers the release of the substrate protein, thus completing the reaction cycle. Several rounds of ATP-dependent interactions between DnaJ, DnaK and GrpE are required for fully efficient folding.</text>
</comment>
<dbReference type="GO" id="GO:0000774">
    <property type="term" value="F:adenyl-nucleotide exchange factor activity"/>
    <property type="evidence" value="ECO:0007669"/>
    <property type="project" value="InterPro"/>
</dbReference>
<name>A0A927RDI3_9ACTN</name>
<organism evidence="7 8">
    <name type="scientific">Actinopolymorpha pittospori</name>
    <dbReference type="NCBI Taxonomy" id="648752"/>
    <lineage>
        <taxon>Bacteria</taxon>
        <taxon>Bacillati</taxon>
        <taxon>Actinomycetota</taxon>
        <taxon>Actinomycetes</taxon>
        <taxon>Propionibacteriales</taxon>
        <taxon>Actinopolymorphaceae</taxon>
        <taxon>Actinopolymorpha</taxon>
    </lineage>
</organism>
<dbReference type="Proteomes" id="UP000638648">
    <property type="component" value="Unassembled WGS sequence"/>
</dbReference>
<dbReference type="EMBL" id="JADBEM010000001">
    <property type="protein sequence ID" value="MBE1608175.1"/>
    <property type="molecule type" value="Genomic_DNA"/>
</dbReference>
<dbReference type="PROSITE" id="PS01071">
    <property type="entry name" value="GRPE"/>
    <property type="match status" value="1"/>
</dbReference>
<dbReference type="HAMAP" id="MF_01151">
    <property type="entry name" value="GrpE"/>
    <property type="match status" value="1"/>
</dbReference>
<dbReference type="InterPro" id="IPR000740">
    <property type="entry name" value="GrpE"/>
</dbReference>
<keyword evidence="8" id="KW-1185">Reference proteome</keyword>
<evidence type="ECO:0000256" key="4">
    <source>
        <dbReference type="RuleBase" id="RU000639"/>
    </source>
</evidence>
<dbReference type="Gene3D" id="2.30.22.10">
    <property type="entry name" value="Head domain of nucleotide exchange factor GrpE"/>
    <property type="match status" value="1"/>
</dbReference>
<dbReference type="Pfam" id="PF01025">
    <property type="entry name" value="GrpE"/>
    <property type="match status" value="1"/>
</dbReference>
<dbReference type="GO" id="GO:0051087">
    <property type="term" value="F:protein-folding chaperone binding"/>
    <property type="evidence" value="ECO:0007669"/>
    <property type="project" value="InterPro"/>
</dbReference>
<reference evidence="7" key="1">
    <citation type="submission" date="2020-10" db="EMBL/GenBank/DDBJ databases">
        <title>Sequencing the genomes of 1000 actinobacteria strains.</title>
        <authorList>
            <person name="Klenk H.-P."/>
        </authorList>
    </citation>
    <scope>NUCLEOTIDE SEQUENCE</scope>
    <source>
        <strain evidence="7">DSM 45354</strain>
    </source>
</reference>
<feature type="region of interest" description="Disordered" evidence="6">
    <location>
        <begin position="1"/>
        <end position="34"/>
    </location>
</feature>